<dbReference type="Proteomes" id="UP001320706">
    <property type="component" value="Unassembled WGS sequence"/>
</dbReference>
<gene>
    <name evidence="1" type="ORF">M8818_005359</name>
</gene>
<name>A0ACC3SA42_9PEZI</name>
<evidence type="ECO:0000313" key="1">
    <source>
        <dbReference type="EMBL" id="KAK8203134.1"/>
    </source>
</evidence>
<sequence length="265" mass="30127">MLESRQTFRRVDDVSSGSTRSLVYYEDPIGCSRMLDLLQLRSVTSDARCTQYQLGSCVSPGSRISLRESRLASVSWLNGVIKPCERCLEPRDNRMNSNLISSSHAVDVFTPAVALHWILPYKVLVLLGAAVIYQTARPEDPGLPLLNSSRATRRAKKRPRPVSHRSKPPQRSRPALNSEPSRHRSHAAPQTETVPRTTSYPAHLWNPRDRTQWHDPSLRDHPCRRSQGTWTFDGDEVRARVDRAHQNSEDLFEDSDDSDDSSRFD</sequence>
<reference evidence="1" key="1">
    <citation type="submission" date="2024-02" db="EMBL/GenBank/DDBJ databases">
        <title>Metagenome Assembled Genome of Zalaria obscura JY119.</title>
        <authorList>
            <person name="Vighnesh L."/>
            <person name="Jagadeeshwari U."/>
            <person name="Venkata Ramana C."/>
            <person name="Sasikala C."/>
        </authorList>
    </citation>
    <scope>NUCLEOTIDE SEQUENCE</scope>
    <source>
        <strain evidence="1">JY119</strain>
    </source>
</reference>
<comment type="caution">
    <text evidence="1">The sequence shown here is derived from an EMBL/GenBank/DDBJ whole genome shotgun (WGS) entry which is preliminary data.</text>
</comment>
<keyword evidence="2" id="KW-1185">Reference proteome</keyword>
<dbReference type="EMBL" id="JAMKPW020000032">
    <property type="protein sequence ID" value="KAK8203134.1"/>
    <property type="molecule type" value="Genomic_DNA"/>
</dbReference>
<accession>A0ACC3SA42</accession>
<organism evidence="1 2">
    <name type="scientific">Zalaria obscura</name>
    <dbReference type="NCBI Taxonomy" id="2024903"/>
    <lineage>
        <taxon>Eukaryota</taxon>
        <taxon>Fungi</taxon>
        <taxon>Dikarya</taxon>
        <taxon>Ascomycota</taxon>
        <taxon>Pezizomycotina</taxon>
        <taxon>Dothideomycetes</taxon>
        <taxon>Dothideomycetidae</taxon>
        <taxon>Dothideales</taxon>
        <taxon>Zalariaceae</taxon>
        <taxon>Zalaria</taxon>
    </lineage>
</organism>
<evidence type="ECO:0000313" key="2">
    <source>
        <dbReference type="Proteomes" id="UP001320706"/>
    </source>
</evidence>
<protein>
    <submittedName>
        <fullName evidence="1">Uncharacterized protein</fullName>
    </submittedName>
</protein>
<proteinExistence type="predicted"/>